<feature type="transmembrane region" description="Helical" evidence="4">
    <location>
        <begin position="126"/>
        <end position="145"/>
    </location>
</feature>
<dbReference type="InterPro" id="IPR011701">
    <property type="entry name" value="MFS"/>
</dbReference>
<reference evidence="5 6" key="1">
    <citation type="submission" date="2022-05" db="EMBL/GenBank/DDBJ databases">
        <authorList>
            <consortium name="Genoscope - CEA"/>
            <person name="William W."/>
        </authorList>
    </citation>
    <scope>NUCLEOTIDE SEQUENCE [LARGE SCALE GENOMIC DNA]</scope>
</reference>
<sequence length="459" mass="49274">ILLFQLIHLQGKCAAIFGPTLIELACHTSTKLENMSYVFTSRSVGYLVGSIIGGWLYDKYNGHGVLALSCVWSTVMMIVLPYATSLVGLLIVSALLGIGLGAIDTCGNVLLLNVWGEKSPPYMQALHFLFALGSFIAPLIAKPFLQDNIVPTNNYSSNNLCFSSSSGNTFAVTWAFWICAFPLAITGIGFLVFVFNKSCSLQDTKTNNEDAPKTTQGSLMYRVTFLSLFSVFFLIYVGLEEAYGGYIFAFGSTSSLKMSKDGAALLNSGFWGSFAFARLAAVPISKYLPPSKMLCLDLVGCLLGSAVLISQIKDGDCSAADSTKLWVGTVIFGVSTSSVFPAGISWAENFVTVSGRTASLFLVTSSTGGMLIPLSVGSTIGDTVGPCSLMICALVISVLMIVVFLSILAAARYFKRKGSFAGMLFQPSKSKREELRDGQPDEVLQHLDKNNDCDKEMAI</sequence>
<dbReference type="Proteomes" id="UP001159405">
    <property type="component" value="Unassembled WGS sequence"/>
</dbReference>
<dbReference type="EMBL" id="CALNXK010000173">
    <property type="protein sequence ID" value="CAH3172424.1"/>
    <property type="molecule type" value="Genomic_DNA"/>
</dbReference>
<keyword evidence="3 4" id="KW-0472">Membrane</keyword>
<feature type="transmembrane region" description="Helical" evidence="4">
    <location>
        <begin position="89"/>
        <end position="114"/>
    </location>
</feature>
<feature type="transmembrane region" description="Helical" evidence="4">
    <location>
        <begin position="219"/>
        <end position="239"/>
    </location>
</feature>
<dbReference type="SUPFAM" id="SSF103473">
    <property type="entry name" value="MFS general substrate transporter"/>
    <property type="match status" value="1"/>
</dbReference>
<gene>
    <name evidence="5" type="ORF">PLOB_00012965</name>
</gene>
<feature type="transmembrane region" description="Helical" evidence="4">
    <location>
        <begin position="293"/>
        <end position="313"/>
    </location>
</feature>
<accession>A0ABN8QZR9</accession>
<feature type="transmembrane region" description="Helical" evidence="4">
    <location>
        <begin position="262"/>
        <end position="281"/>
    </location>
</feature>
<dbReference type="PANTHER" id="PTHR23121:SF9">
    <property type="entry name" value="SODIUM-DEPENDENT GLUCOSE TRANSPORTER 1"/>
    <property type="match status" value="1"/>
</dbReference>
<evidence type="ECO:0000256" key="3">
    <source>
        <dbReference type="ARBA" id="ARBA00023136"/>
    </source>
</evidence>
<evidence type="ECO:0000256" key="1">
    <source>
        <dbReference type="ARBA" id="ARBA00022692"/>
    </source>
</evidence>
<evidence type="ECO:0000313" key="5">
    <source>
        <dbReference type="EMBL" id="CAH3172424.1"/>
    </source>
</evidence>
<dbReference type="Gene3D" id="1.20.1250.20">
    <property type="entry name" value="MFS general substrate transporter like domains"/>
    <property type="match status" value="2"/>
</dbReference>
<proteinExistence type="predicted"/>
<evidence type="ECO:0000256" key="2">
    <source>
        <dbReference type="ARBA" id="ARBA00022989"/>
    </source>
</evidence>
<evidence type="ECO:0000256" key="4">
    <source>
        <dbReference type="SAM" id="Phobius"/>
    </source>
</evidence>
<feature type="transmembrane region" description="Helical" evidence="4">
    <location>
        <begin position="37"/>
        <end position="57"/>
    </location>
</feature>
<dbReference type="PANTHER" id="PTHR23121">
    <property type="entry name" value="SODIUM-DEPENDENT GLUCOSE TRANSPORTER 1"/>
    <property type="match status" value="1"/>
</dbReference>
<comment type="caution">
    <text evidence="5">The sequence shown here is derived from an EMBL/GenBank/DDBJ whole genome shotgun (WGS) entry which is preliminary data.</text>
</comment>
<feature type="transmembrane region" description="Helical" evidence="4">
    <location>
        <begin position="174"/>
        <end position="195"/>
    </location>
</feature>
<keyword evidence="1 4" id="KW-0812">Transmembrane</keyword>
<feature type="transmembrane region" description="Helical" evidence="4">
    <location>
        <begin position="388"/>
        <end position="414"/>
    </location>
</feature>
<feature type="transmembrane region" description="Helical" evidence="4">
    <location>
        <begin position="64"/>
        <end position="83"/>
    </location>
</feature>
<evidence type="ECO:0008006" key="7">
    <source>
        <dbReference type="Google" id="ProtNLM"/>
    </source>
</evidence>
<name>A0ABN8QZR9_9CNID</name>
<organism evidence="5 6">
    <name type="scientific">Porites lobata</name>
    <dbReference type="NCBI Taxonomy" id="104759"/>
    <lineage>
        <taxon>Eukaryota</taxon>
        <taxon>Metazoa</taxon>
        <taxon>Cnidaria</taxon>
        <taxon>Anthozoa</taxon>
        <taxon>Hexacorallia</taxon>
        <taxon>Scleractinia</taxon>
        <taxon>Fungiina</taxon>
        <taxon>Poritidae</taxon>
        <taxon>Porites</taxon>
    </lineage>
</organism>
<dbReference type="Pfam" id="PF07690">
    <property type="entry name" value="MFS_1"/>
    <property type="match status" value="1"/>
</dbReference>
<evidence type="ECO:0000313" key="6">
    <source>
        <dbReference type="Proteomes" id="UP001159405"/>
    </source>
</evidence>
<feature type="transmembrane region" description="Helical" evidence="4">
    <location>
        <begin position="358"/>
        <end position="376"/>
    </location>
</feature>
<dbReference type="InterPro" id="IPR036259">
    <property type="entry name" value="MFS_trans_sf"/>
</dbReference>
<keyword evidence="2 4" id="KW-1133">Transmembrane helix</keyword>
<feature type="transmembrane region" description="Helical" evidence="4">
    <location>
        <begin position="325"/>
        <end position="346"/>
    </location>
</feature>
<protein>
    <recommendedName>
        <fullName evidence="7">Sodium-dependent glucose transporter 1</fullName>
    </recommendedName>
</protein>
<feature type="non-terminal residue" evidence="5">
    <location>
        <position position="1"/>
    </location>
</feature>
<keyword evidence="6" id="KW-1185">Reference proteome</keyword>